<dbReference type="InterPro" id="IPR000771">
    <property type="entry name" value="FBA_II"/>
</dbReference>
<dbReference type="SUPFAM" id="SSF51569">
    <property type="entry name" value="Aldolase"/>
    <property type="match status" value="1"/>
</dbReference>
<accession>A0A0X1U6L9</accession>
<dbReference type="GO" id="GO:0004332">
    <property type="term" value="F:fructose-bisphosphate aldolase activity"/>
    <property type="evidence" value="ECO:0007669"/>
    <property type="project" value="UniProtKB-EC"/>
</dbReference>
<evidence type="ECO:0000256" key="1">
    <source>
        <dbReference type="PIRSR" id="PIRSR001359-1"/>
    </source>
</evidence>
<feature type="binding site" evidence="3">
    <location>
        <position position="214"/>
    </location>
    <ligand>
        <name>Zn(2+)</name>
        <dbReference type="ChEBI" id="CHEBI:29105"/>
        <label>1</label>
        <note>catalytic</note>
    </ligand>
</feature>
<dbReference type="PANTHER" id="PTHR30304:SF0">
    <property type="entry name" value="D-TAGATOSE-1,6-BISPHOSPHATE ALDOLASE SUBUNIT GATY-RELATED"/>
    <property type="match status" value="1"/>
</dbReference>
<dbReference type="Pfam" id="PF01116">
    <property type="entry name" value="F_bP_aldolase"/>
    <property type="match status" value="1"/>
</dbReference>
<dbReference type="GO" id="GO:0008270">
    <property type="term" value="F:zinc ion binding"/>
    <property type="evidence" value="ECO:0007669"/>
    <property type="project" value="InterPro"/>
</dbReference>
<dbReference type="RefSeq" id="WP_236782385.1">
    <property type="nucleotide sequence ID" value="NZ_CP014223.1"/>
</dbReference>
<sequence>MGDVKMRGLVTLKEILENTRKEGYAVGSFNFNGYEDAQGIINGAAEKNSPVILMASMGACKYIGLHQTVGMIKGMAASVDIPVCLHLDHATDMDYIKEAIKAGFSSVMIDASAEDYEINIQKSKEIVEFAKDYHCSVEAELGKVGGKEENIVVSDEKATFTQPSDVPRFVEETGIDALAIAFGSVHGFYKSEPKLDFERLAEIAKITDCPLVLHGGTGIPVEDFKKCVVSGISKINVGTEFKKTFTDTIRKMCNDLPEKEVDPRKYMGPVKDACAEVVKGKIDVFGSANKA</sequence>
<dbReference type="Proteomes" id="UP000068026">
    <property type="component" value="Chromosome"/>
</dbReference>
<feature type="binding site" evidence="3">
    <location>
        <position position="186"/>
    </location>
    <ligand>
        <name>Zn(2+)</name>
        <dbReference type="ChEBI" id="CHEBI:29105"/>
        <label>1</label>
        <note>catalytic</note>
    </ligand>
</feature>
<dbReference type="PROSITE" id="PS00602">
    <property type="entry name" value="ALDOLASE_CLASS_II_1"/>
    <property type="match status" value="1"/>
</dbReference>
<dbReference type="InterPro" id="IPR050246">
    <property type="entry name" value="Class_II_FBP_aldolase"/>
</dbReference>
<feature type="binding site" evidence="3">
    <location>
        <position position="140"/>
    </location>
    <ligand>
        <name>Zn(2+)</name>
        <dbReference type="ChEBI" id="CHEBI:29105"/>
        <label>2</label>
    </ligand>
</feature>
<dbReference type="PIRSF" id="PIRSF001359">
    <property type="entry name" value="F_bP_aldolase_II"/>
    <property type="match status" value="1"/>
</dbReference>
<evidence type="ECO:0000313" key="4">
    <source>
        <dbReference type="EMBL" id="AMJ40585.1"/>
    </source>
</evidence>
<dbReference type="GO" id="GO:0005975">
    <property type="term" value="P:carbohydrate metabolic process"/>
    <property type="evidence" value="ECO:0007669"/>
    <property type="project" value="InterPro"/>
</dbReference>
<evidence type="ECO:0000313" key="6">
    <source>
        <dbReference type="Proteomes" id="UP000068026"/>
    </source>
</evidence>
<dbReference type="EMBL" id="CP014223">
    <property type="protein sequence ID" value="AMJ40585.1"/>
    <property type="molecule type" value="Genomic_DNA"/>
</dbReference>
<gene>
    <name evidence="4" type="primary">fba_2</name>
    <name evidence="4" type="ORF">CPRO_09900</name>
    <name evidence="5" type="ORF">SAMN02745151_02239</name>
</gene>
<feature type="binding site" evidence="2">
    <location>
        <position position="187"/>
    </location>
    <ligand>
        <name>dihydroxyacetone phosphate</name>
        <dbReference type="ChEBI" id="CHEBI:57642"/>
    </ligand>
</feature>
<dbReference type="PANTHER" id="PTHR30304">
    <property type="entry name" value="D-TAGATOSE-1,6-BISPHOSPHATE ALDOLASE"/>
    <property type="match status" value="1"/>
</dbReference>
<organism evidence="5 7">
    <name type="scientific">Anaerotignum propionicum DSM 1682</name>
    <dbReference type="NCBI Taxonomy" id="991789"/>
    <lineage>
        <taxon>Bacteria</taxon>
        <taxon>Bacillati</taxon>
        <taxon>Bacillota</taxon>
        <taxon>Clostridia</taxon>
        <taxon>Lachnospirales</taxon>
        <taxon>Anaerotignaceae</taxon>
        <taxon>Anaerotignum</taxon>
    </lineage>
</organism>
<dbReference type="AlphaFoldDB" id="A0A0X1U6L9"/>
<proteinExistence type="predicted"/>
<reference evidence="7" key="4">
    <citation type="submission" date="2016-11" db="EMBL/GenBank/DDBJ databases">
        <authorList>
            <person name="Jaros S."/>
            <person name="Januszkiewicz K."/>
            <person name="Wedrychowicz H."/>
        </authorList>
    </citation>
    <scope>NUCLEOTIDE SEQUENCE [LARGE SCALE GENOMIC DNA]</scope>
    <source>
        <strain evidence="7">DSM 1682</strain>
    </source>
</reference>
<feature type="binding site" evidence="3">
    <location>
        <position position="110"/>
    </location>
    <ligand>
        <name>Zn(2+)</name>
        <dbReference type="ChEBI" id="CHEBI:29105"/>
        <label>2</label>
    </ligand>
</feature>
<dbReference type="Proteomes" id="UP000184204">
    <property type="component" value="Unassembled WGS sequence"/>
</dbReference>
<dbReference type="CDD" id="cd00947">
    <property type="entry name" value="TBP_aldolase_IIB"/>
    <property type="match status" value="1"/>
</dbReference>
<dbReference type="InterPro" id="IPR013785">
    <property type="entry name" value="Aldolase_TIM"/>
</dbReference>
<feature type="binding site" evidence="2">
    <location>
        <begin position="215"/>
        <end position="217"/>
    </location>
    <ligand>
        <name>dihydroxyacetone phosphate</name>
        <dbReference type="ChEBI" id="CHEBI:57642"/>
    </ligand>
</feature>
<evidence type="ECO:0000313" key="5">
    <source>
        <dbReference type="EMBL" id="SHE92417.1"/>
    </source>
</evidence>
<dbReference type="KEGG" id="cpro:CPRO_09900"/>
<keyword evidence="3" id="KW-0862">Zinc</keyword>
<dbReference type="Gene3D" id="3.20.20.70">
    <property type="entry name" value="Aldolase class I"/>
    <property type="match status" value="1"/>
</dbReference>
<protein>
    <submittedName>
        <fullName evidence="4 5">Fructose-bisphosphate aldolase</fullName>
        <ecNumber evidence="4">4.1.2.13</ecNumber>
    </submittedName>
</protein>
<feature type="binding site" evidence="3">
    <location>
        <position position="89"/>
    </location>
    <ligand>
        <name>Zn(2+)</name>
        <dbReference type="ChEBI" id="CHEBI:29105"/>
        <label>1</label>
        <note>catalytic</note>
    </ligand>
</feature>
<dbReference type="PROSITE" id="PS00806">
    <property type="entry name" value="ALDOLASE_CLASS_II_2"/>
    <property type="match status" value="1"/>
</dbReference>
<feature type="active site" description="Proton donor" evidence="1">
    <location>
        <position position="88"/>
    </location>
</feature>
<dbReference type="EC" id="4.1.2.13" evidence="4"/>
<dbReference type="EMBL" id="FQUA01000010">
    <property type="protein sequence ID" value="SHE92417.1"/>
    <property type="molecule type" value="Genomic_DNA"/>
</dbReference>
<keyword evidence="3" id="KW-0479">Metal-binding</keyword>
<dbReference type="NCBIfam" id="TIGR00167">
    <property type="entry name" value="cbbA"/>
    <property type="match status" value="1"/>
</dbReference>
<name>A0A0X1U6L9_ANAPI</name>
<evidence type="ECO:0000313" key="7">
    <source>
        <dbReference type="Proteomes" id="UP000184204"/>
    </source>
</evidence>
<reference evidence="5" key="3">
    <citation type="submission" date="2016-11" db="EMBL/GenBank/DDBJ databases">
        <authorList>
            <person name="Varghese N."/>
            <person name="Submissions S."/>
        </authorList>
    </citation>
    <scope>NUCLEOTIDE SEQUENCE</scope>
    <source>
        <strain evidence="5">DSM 1682</strain>
    </source>
</reference>
<keyword evidence="4" id="KW-0456">Lyase</keyword>
<evidence type="ECO:0000256" key="3">
    <source>
        <dbReference type="PIRSR" id="PIRSR001359-3"/>
    </source>
</evidence>
<reference evidence="4 6" key="1">
    <citation type="journal article" date="2016" name="Genome Announc.">
        <title>Complete Genome Sequence of the Amino Acid-Fermenting Clostridium propionicum X2 (DSM 1682).</title>
        <authorList>
            <person name="Poehlein A."/>
            <person name="Schlien K."/>
            <person name="Chowdhury N.P."/>
            <person name="Gottschalk G."/>
            <person name="Buckel W."/>
            <person name="Daniel R."/>
        </authorList>
    </citation>
    <scope>NUCLEOTIDE SEQUENCE [LARGE SCALE GENOMIC DNA]</scope>
    <source>
        <strain evidence="4 6">X2</strain>
    </source>
</reference>
<keyword evidence="6" id="KW-1185">Reference proteome</keyword>
<evidence type="ECO:0000256" key="2">
    <source>
        <dbReference type="PIRSR" id="PIRSR001359-2"/>
    </source>
</evidence>
<feature type="binding site" evidence="2">
    <location>
        <begin position="236"/>
        <end position="239"/>
    </location>
    <ligand>
        <name>dihydroxyacetone phosphate</name>
        <dbReference type="ChEBI" id="CHEBI:57642"/>
    </ligand>
</feature>
<reference evidence="6" key="2">
    <citation type="submission" date="2016-01" db="EMBL/GenBank/DDBJ databases">
        <authorList>
            <person name="Poehlein A."/>
            <person name="Schlien K."/>
            <person name="Gottschalk G."/>
            <person name="Buckel W."/>
            <person name="Daniel R."/>
        </authorList>
    </citation>
    <scope>NUCLEOTIDE SEQUENCE [LARGE SCALE GENOMIC DNA]</scope>
    <source>
        <strain evidence="6">X2</strain>
    </source>
</reference>
<comment type="cofactor">
    <cofactor evidence="3">
        <name>Zn(2+)</name>
        <dbReference type="ChEBI" id="CHEBI:29105"/>
    </cofactor>
    <text evidence="3">Binds 2 Zn(2+) ions per subunit. One is catalytic and the other provides a structural contribution.</text>
</comment>